<feature type="region of interest" description="Disordered" evidence="1">
    <location>
        <begin position="326"/>
        <end position="345"/>
    </location>
</feature>
<evidence type="ECO:0000313" key="3">
    <source>
        <dbReference type="Proteomes" id="UP000193648"/>
    </source>
</evidence>
<gene>
    <name evidence="2" type="ORF">BCR41DRAFT_215834</name>
</gene>
<feature type="region of interest" description="Disordered" evidence="1">
    <location>
        <begin position="128"/>
        <end position="161"/>
    </location>
</feature>
<organism evidence="2 3">
    <name type="scientific">Lobosporangium transversale</name>
    <dbReference type="NCBI Taxonomy" id="64571"/>
    <lineage>
        <taxon>Eukaryota</taxon>
        <taxon>Fungi</taxon>
        <taxon>Fungi incertae sedis</taxon>
        <taxon>Mucoromycota</taxon>
        <taxon>Mortierellomycotina</taxon>
        <taxon>Mortierellomycetes</taxon>
        <taxon>Mortierellales</taxon>
        <taxon>Mortierellaceae</taxon>
        <taxon>Lobosporangium</taxon>
    </lineage>
</organism>
<dbReference type="OrthoDB" id="2430011at2759"/>
<keyword evidence="3" id="KW-1185">Reference proteome</keyword>
<feature type="compositionally biased region" description="Basic and acidic residues" evidence="1">
    <location>
        <begin position="128"/>
        <end position="137"/>
    </location>
</feature>
<feature type="region of interest" description="Disordered" evidence="1">
    <location>
        <begin position="24"/>
        <end position="54"/>
    </location>
</feature>
<evidence type="ECO:0000313" key="2">
    <source>
        <dbReference type="EMBL" id="ORY99590.1"/>
    </source>
</evidence>
<accession>A0A1Y2GB26</accession>
<reference evidence="2 3" key="1">
    <citation type="submission" date="2016-07" db="EMBL/GenBank/DDBJ databases">
        <title>Pervasive Adenine N6-methylation of Active Genes in Fungi.</title>
        <authorList>
            <consortium name="DOE Joint Genome Institute"/>
            <person name="Mondo S.J."/>
            <person name="Dannebaum R.O."/>
            <person name="Kuo R.C."/>
            <person name="Labutti K."/>
            <person name="Haridas S."/>
            <person name="Kuo A."/>
            <person name="Salamov A."/>
            <person name="Ahrendt S.R."/>
            <person name="Lipzen A."/>
            <person name="Sullivan W."/>
            <person name="Andreopoulos W.B."/>
            <person name="Clum A."/>
            <person name="Lindquist E."/>
            <person name="Daum C."/>
            <person name="Ramamoorthy G.K."/>
            <person name="Gryganskyi A."/>
            <person name="Culley D."/>
            <person name="Magnuson J.K."/>
            <person name="James T.Y."/>
            <person name="O'Malley M.A."/>
            <person name="Stajich J.E."/>
            <person name="Spatafora J.W."/>
            <person name="Visel A."/>
            <person name="Grigoriev I.V."/>
        </authorList>
    </citation>
    <scope>NUCLEOTIDE SEQUENCE [LARGE SCALE GENOMIC DNA]</scope>
    <source>
        <strain evidence="2 3">NRRL 3116</strain>
    </source>
</reference>
<feature type="compositionally biased region" description="Polar residues" evidence="1">
    <location>
        <begin position="145"/>
        <end position="161"/>
    </location>
</feature>
<feature type="compositionally biased region" description="Polar residues" evidence="1">
    <location>
        <begin position="40"/>
        <end position="51"/>
    </location>
</feature>
<proteinExistence type="predicted"/>
<feature type="compositionally biased region" description="Basic and acidic residues" evidence="1">
    <location>
        <begin position="328"/>
        <end position="337"/>
    </location>
</feature>
<evidence type="ECO:0000256" key="1">
    <source>
        <dbReference type="SAM" id="MobiDB-lite"/>
    </source>
</evidence>
<dbReference type="AlphaFoldDB" id="A0A1Y2GB26"/>
<comment type="caution">
    <text evidence="2">The sequence shown here is derived from an EMBL/GenBank/DDBJ whole genome shotgun (WGS) entry which is preliminary data.</text>
</comment>
<feature type="compositionally biased region" description="Acidic residues" evidence="1">
    <location>
        <begin position="246"/>
        <end position="257"/>
    </location>
</feature>
<name>A0A1Y2GB26_9FUNG</name>
<dbReference type="RefSeq" id="XP_021875885.1">
    <property type="nucleotide sequence ID" value="XM_022019983.1"/>
</dbReference>
<feature type="region of interest" description="Disordered" evidence="1">
    <location>
        <begin position="213"/>
        <end position="282"/>
    </location>
</feature>
<dbReference type="InParanoid" id="A0A1Y2GB26"/>
<sequence length="359" mass="41359">MNVKSKWRFDHHFLLPSAIESNLEKEKNKKRSPHLAINPQMDQIKSRSNGLSDPYKQPPMLRFRSFHDRHFSDAQRQTFFAGIASAPMAWSSQNSYNGYEYKYGAVPTAYDTMTDFSSYQELIHEHENVEKEEKESFDSLDEEQVQNTSLDAKSDNNDFQASPLSKEAIEIFEFSRRFRQEKAAAALLEQERLKKRRKKRRKLTKLGFAIDEGDSGAESDININNTSDHGPAELEQQGGGNSKEVDDSDDDSDSNDSDDGHDSVYEEPSPMDNSFINSKSHRTEKLRERLYGQCPEIWTIEMLERLVNRSYIDSLGPQISPIATGTSREIKRQRSKSDNSQPIDRQKQVVYWPSMPLRC</sequence>
<dbReference type="GeneID" id="33561827"/>
<dbReference type="EMBL" id="MCFF01000067">
    <property type="protein sequence ID" value="ORY99590.1"/>
    <property type="molecule type" value="Genomic_DNA"/>
</dbReference>
<dbReference type="Proteomes" id="UP000193648">
    <property type="component" value="Unassembled WGS sequence"/>
</dbReference>
<protein>
    <submittedName>
        <fullName evidence="2">Uncharacterized protein</fullName>
    </submittedName>
</protein>